<feature type="chain" id="PRO_5034883163" description="NADH:ubiquinone oxidoreductase intermediate-associated protein 30 domain-containing protein" evidence="5">
    <location>
        <begin position="25"/>
        <end position="246"/>
    </location>
</feature>
<keyword evidence="5" id="KW-0732">Signal</keyword>
<dbReference type="SUPFAM" id="SSF49785">
    <property type="entry name" value="Galactose-binding domain-like"/>
    <property type="match status" value="1"/>
</dbReference>
<dbReference type="GO" id="GO:0006120">
    <property type="term" value="P:mitochondrial electron transport, NADH to ubiquinone"/>
    <property type="evidence" value="ECO:0007669"/>
    <property type="project" value="TreeGrafter"/>
</dbReference>
<dbReference type="PANTHER" id="PTHR13194:SF18">
    <property type="entry name" value="COMPLEX I INTERMEDIATE-ASSOCIATED PROTEIN 30, MITOCHONDRIAL"/>
    <property type="match status" value="1"/>
</dbReference>
<proteinExistence type="inferred from homology"/>
<comment type="subcellular location">
    <subcellularLocation>
        <location evidence="1">Mitochondrion</location>
    </subcellularLocation>
</comment>
<evidence type="ECO:0000256" key="3">
    <source>
        <dbReference type="ARBA" id="ARBA00023128"/>
    </source>
</evidence>
<evidence type="ECO:0000256" key="2">
    <source>
        <dbReference type="ARBA" id="ARBA00007884"/>
    </source>
</evidence>
<dbReference type="Pfam" id="PF08547">
    <property type="entry name" value="CIA30"/>
    <property type="match status" value="1"/>
</dbReference>
<dbReference type="PANTHER" id="PTHR13194">
    <property type="entry name" value="COMPLEX I INTERMEDIATE-ASSOCIATED PROTEIN 30"/>
    <property type="match status" value="1"/>
</dbReference>
<dbReference type="AlphaFoldDB" id="A0A8D8SK39"/>
<dbReference type="GO" id="GO:0051082">
    <property type="term" value="F:unfolded protein binding"/>
    <property type="evidence" value="ECO:0007669"/>
    <property type="project" value="TreeGrafter"/>
</dbReference>
<protein>
    <recommendedName>
        <fullName evidence="6">NADH:ubiquinone oxidoreductase intermediate-associated protein 30 domain-containing protein</fullName>
    </recommendedName>
</protein>
<dbReference type="InterPro" id="IPR039131">
    <property type="entry name" value="NDUFAF1"/>
</dbReference>
<feature type="domain" description="NADH:ubiquinone oxidoreductase intermediate-associated protein 30" evidence="6">
    <location>
        <begin position="43"/>
        <end position="202"/>
    </location>
</feature>
<name>A0A8D8SK39_9HEMI</name>
<evidence type="ECO:0000313" key="7">
    <source>
        <dbReference type="EMBL" id="CAG6667782.1"/>
    </source>
</evidence>
<sequence length="246" mass="27890">MTKFLLKYLLSVVFLLNQFNGSSSYYYDITSTTPSLLNGYTLFDFSKARHLKNWAEVSDSTCQVGQSKAVFTLHKSPTKQRGVFFTLLTPNTRGACFAGYRTDVQFDISKYNMLVILGSTHGTNNTIGSFFLHTVYKVLLQHNGLEDRLHPSYEYSFLPDSDPTPTLFQLPLDKFKPIYHGRYVSDALPLNKANITRLAIISFGGSHEPSEDMDEIQRGVSCFEIDYIKAIHSDHLNAALREAYLK</sequence>
<dbReference type="InterPro" id="IPR013857">
    <property type="entry name" value="NADH-UbQ_OxRdtase-assoc_prot30"/>
</dbReference>
<dbReference type="GO" id="GO:0005739">
    <property type="term" value="C:mitochondrion"/>
    <property type="evidence" value="ECO:0007669"/>
    <property type="project" value="UniProtKB-SubCell"/>
</dbReference>
<evidence type="ECO:0000256" key="4">
    <source>
        <dbReference type="ARBA" id="ARBA00023186"/>
    </source>
</evidence>
<feature type="signal peptide" evidence="5">
    <location>
        <begin position="1"/>
        <end position="24"/>
    </location>
</feature>
<dbReference type="GO" id="GO:0032981">
    <property type="term" value="P:mitochondrial respiratory chain complex I assembly"/>
    <property type="evidence" value="ECO:0007669"/>
    <property type="project" value="TreeGrafter"/>
</dbReference>
<reference evidence="7" key="1">
    <citation type="submission" date="2021-05" db="EMBL/GenBank/DDBJ databases">
        <authorList>
            <person name="Alioto T."/>
            <person name="Alioto T."/>
            <person name="Gomez Garrido J."/>
        </authorList>
    </citation>
    <scope>NUCLEOTIDE SEQUENCE</scope>
</reference>
<evidence type="ECO:0000259" key="6">
    <source>
        <dbReference type="Pfam" id="PF08547"/>
    </source>
</evidence>
<keyword evidence="4" id="KW-0143">Chaperone</keyword>
<evidence type="ECO:0000256" key="1">
    <source>
        <dbReference type="ARBA" id="ARBA00004173"/>
    </source>
</evidence>
<dbReference type="InterPro" id="IPR008979">
    <property type="entry name" value="Galactose-bd-like_sf"/>
</dbReference>
<organism evidence="7">
    <name type="scientific">Cacopsylla melanoneura</name>
    <dbReference type="NCBI Taxonomy" id="428564"/>
    <lineage>
        <taxon>Eukaryota</taxon>
        <taxon>Metazoa</taxon>
        <taxon>Ecdysozoa</taxon>
        <taxon>Arthropoda</taxon>
        <taxon>Hexapoda</taxon>
        <taxon>Insecta</taxon>
        <taxon>Pterygota</taxon>
        <taxon>Neoptera</taxon>
        <taxon>Paraneoptera</taxon>
        <taxon>Hemiptera</taxon>
        <taxon>Sternorrhyncha</taxon>
        <taxon>Psylloidea</taxon>
        <taxon>Psyllidae</taxon>
        <taxon>Psyllinae</taxon>
        <taxon>Cacopsylla</taxon>
    </lineage>
</organism>
<keyword evidence="3" id="KW-0496">Mitochondrion</keyword>
<accession>A0A8D8SK39</accession>
<evidence type="ECO:0000256" key="5">
    <source>
        <dbReference type="SAM" id="SignalP"/>
    </source>
</evidence>
<comment type="similarity">
    <text evidence="2">Belongs to the CIA30 family.</text>
</comment>
<dbReference type="EMBL" id="HBUF01217340">
    <property type="protein sequence ID" value="CAG6667782.1"/>
    <property type="molecule type" value="Transcribed_RNA"/>
</dbReference>